<keyword evidence="1" id="KW-0472">Membrane</keyword>
<evidence type="ECO:0000313" key="2">
    <source>
        <dbReference type="EMBL" id="KPN64187.1"/>
    </source>
</evidence>
<dbReference type="STRING" id="154981.AKJ29_16200"/>
<evidence type="ECO:0000313" key="3">
    <source>
        <dbReference type="Proteomes" id="UP000050471"/>
    </source>
</evidence>
<evidence type="ECO:0000256" key="1">
    <source>
        <dbReference type="SAM" id="Phobius"/>
    </source>
</evidence>
<organism evidence="2 3">
    <name type="scientific">Aliiroseovarius crassostreae</name>
    <dbReference type="NCBI Taxonomy" id="154981"/>
    <lineage>
        <taxon>Bacteria</taxon>
        <taxon>Pseudomonadati</taxon>
        <taxon>Pseudomonadota</taxon>
        <taxon>Alphaproteobacteria</taxon>
        <taxon>Rhodobacterales</taxon>
        <taxon>Paracoccaceae</taxon>
        <taxon>Aliiroseovarius</taxon>
    </lineage>
</organism>
<feature type="transmembrane region" description="Helical" evidence="1">
    <location>
        <begin position="69"/>
        <end position="87"/>
    </location>
</feature>
<name>A0A0N8IBV8_9RHOB</name>
<protein>
    <submittedName>
        <fullName evidence="2">Uncharacterized protein</fullName>
    </submittedName>
</protein>
<dbReference type="EMBL" id="LKBA01000004">
    <property type="protein sequence ID" value="KPN64187.1"/>
    <property type="molecule type" value="Genomic_DNA"/>
</dbReference>
<dbReference type="RefSeq" id="WP_055188186.1">
    <property type="nucleotide sequence ID" value="NZ_FPBS01000001.1"/>
</dbReference>
<keyword evidence="1" id="KW-1133">Transmembrane helix</keyword>
<gene>
    <name evidence="2" type="ORF">AKJ29_16200</name>
</gene>
<feature type="transmembrane region" description="Helical" evidence="1">
    <location>
        <begin position="6"/>
        <end position="24"/>
    </location>
</feature>
<accession>A0A0N8IBV8</accession>
<sequence>MGFLRFIIFGYLGLTVIYWLISLYSRSVRLERLENEWAEGYPDDADSPERQGFLDAGMAAYHSSFRPKLIGLVYIIPTVLVIIALVVRNSN</sequence>
<reference evidence="2 3" key="1">
    <citation type="submission" date="2015-09" db="EMBL/GenBank/DDBJ databases">
        <title>Draft genome sequence of Aliiroseovarius crassostreae CV919-312TSm, the causative agent of Roseovarius Oyster Disease (formerly Juvenile Oyster Disease).</title>
        <authorList>
            <person name="Kessner L."/>
            <person name="Spinard E."/>
            <person name="Nelson D."/>
        </authorList>
    </citation>
    <scope>NUCLEOTIDE SEQUENCE [LARGE SCALE GENOMIC DNA]</scope>
    <source>
        <strain evidence="2 3">CV919-312</strain>
    </source>
</reference>
<dbReference type="OrthoDB" id="7632202at2"/>
<keyword evidence="1" id="KW-0812">Transmembrane</keyword>
<keyword evidence="3" id="KW-1185">Reference proteome</keyword>
<proteinExistence type="predicted"/>
<dbReference type="AlphaFoldDB" id="A0A0N8IBV8"/>
<comment type="caution">
    <text evidence="2">The sequence shown here is derived from an EMBL/GenBank/DDBJ whole genome shotgun (WGS) entry which is preliminary data.</text>
</comment>
<dbReference type="Proteomes" id="UP000050471">
    <property type="component" value="Unassembled WGS sequence"/>
</dbReference>